<feature type="non-terminal residue" evidence="1">
    <location>
        <position position="1"/>
    </location>
</feature>
<protein>
    <recommendedName>
        <fullName evidence="2">MalT-like TPR region domain-containing protein</fullName>
    </recommendedName>
</protein>
<reference evidence="1" key="1">
    <citation type="journal article" date="2014" name="Front. Microbiol.">
        <title>High frequency of phylogenetically diverse reductive dehalogenase-homologous genes in deep subseafloor sedimentary metagenomes.</title>
        <authorList>
            <person name="Kawai M."/>
            <person name="Futagami T."/>
            <person name="Toyoda A."/>
            <person name="Takaki Y."/>
            <person name="Nishi S."/>
            <person name="Hori S."/>
            <person name="Arai W."/>
            <person name="Tsubouchi T."/>
            <person name="Morono Y."/>
            <person name="Uchiyama I."/>
            <person name="Ito T."/>
            <person name="Fujiyama A."/>
            <person name="Inagaki F."/>
            <person name="Takami H."/>
        </authorList>
    </citation>
    <scope>NUCLEOTIDE SEQUENCE</scope>
    <source>
        <strain evidence="1">Expedition CK06-06</strain>
    </source>
</reference>
<proteinExistence type="predicted"/>
<dbReference type="SUPFAM" id="SSF48452">
    <property type="entry name" value="TPR-like"/>
    <property type="match status" value="1"/>
</dbReference>
<organism evidence="1">
    <name type="scientific">marine sediment metagenome</name>
    <dbReference type="NCBI Taxonomy" id="412755"/>
    <lineage>
        <taxon>unclassified sequences</taxon>
        <taxon>metagenomes</taxon>
        <taxon>ecological metagenomes</taxon>
    </lineage>
</organism>
<feature type="non-terminal residue" evidence="1">
    <location>
        <position position="293"/>
    </location>
</feature>
<comment type="caution">
    <text evidence="1">The sequence shown here is derived from an EMBL/GenBank/DDBJ whole genome shotgun (WGS) entry which is preliminary data.</text>
</comment>
<dbReference type="InterPro" id="IPR011990">
    <property type="entry name" value="TPR-like_helical_dom_sf"/>
</dbReference>
<dbReference type="AlphaFoldDB" id="X1CSZ2"/>
<dbReference type="Gene3D" id="1.25.40.10">
    <property type="entry name" value="Tetratricopeptide repeat domain"/>
    <property type="match status" value="1"/>
</dbReference>
<sequence length="293" mass="32947">TLAGWPELGLKNAKTSLELANSIGHHHIAVTAYMASSLALYFMADYKKARVDNLAGIEIAKKLQANRMLGYLYACKAFLENADGNLGAAYELSQSIYKIGQQHNHQELQSIAHRIRGDIYLLLQSYEQACEEFQLGAEFGTRDFWGLDNLVRKGYSEIKTGQYDTGMVNLQRGIDLAQSAGFGIVEIRGMLFLSYAHVSHNEYHLTCQITEQLDRVARIRSLPLIGVLAKQIAVVAEMNQAKPEDSIDQLEYLLKILGDQDQSYISLRILIQLVKLKKYPSSIPIERFLESMT</sequence>
<evidence type="ECO:0008006" key="2">
    <source>
        <dbReference type="Google" id="ProtNLM"/>
    </source>
</evidence>
<accession>X1CSZ2</accession>
<name>X1CSZ2_9ZZZZ</name>
<evidence type="ECO:0000313" key="1">
    <source>
        <dbReference type="EMBL" id="GAG99213.1"/>
    </source>
</evidence>
<dbReference type="EMBL" id="BART01020029">
    <property type="protein sequence ID" value="GAG99213.1"/>
    <property type="molecule type" value="Genomic_DNA"/>
</dbReference>
<gene>
    <name evidence="1" type="ORF">S01H4_37307</name>
</gene>